<dbReference type="NCBIfam" id="TIGR02001">
    <property type="entry name" value="gcw_chp"/>
    <property type="match status" value="1"/>
</dbReference>
<evidence type="ECO:0000313" key="3">
    <source>
        <dbReference type="Proteomes" id="UP000295122"/>
    </source>
</evidence>
<accession>A0A4V3DXS3</accession>
<dbReference type="Pfam" id="PF09694">
    <property type="entry name" value="Gcw_chp"/>
    <property type="match status" value="1"/>
</dbReference>
<feature type="chain" id="PRO_5020756345" evidence="1">
    <location>
        <begin position="25"/>
        <end position="309"/>
    </location>
</feature>
<proteinExistence type="predicted"/>
<reference evidence="2 3" key="1">
    <citation type="submission" date="2019-03" db="EMBL/GenBank/DDBJ databases">
        <title>Genomic Encyclopedia of Type Strains, Phase IV (KMG-IV): sequencing the most valuable type-strain genomes for metagenomic binning, comparative biology and taxonomic classification.</title>
        <authorList>
            <person name="Goeker M."/>
        </authorList>
    </citation>
    <scope>NUCLEOTIDE SEQUENCE [LARGE SCALE GENOMIC DNA]</scope>
    <source>
        <strain evidence="2 3">DSM 25903</strain>
    </source>
</reference>
<dbReference type="EMBL" id="SNZR01000013">
    <property type="protein sequence ID" value="TDR89879.1"/>
    <property type="molecule type" value="Genomic_DNA"/>
</dbReference>
<evidence type="ECO:0000256" key="1">
    <source>
        <dbReference type="SAM" id="SignalP"/>
    </source>
</evidence>
<comment type="caution">
    <text evidence="2">The sequence shown here is derived from an EMBL/GenBank/DDBJ whole genome shotgun (WGS) entry which is preliminary data.</text>
</comment>
<organism evidence="2 3">
    <name type="scientific">Enterovirga rhinocerotis</name>
    <dbReference type="NCBI Taxonomy" id="1339210"/>
    <lineage>
        <taxon>Bacteria</taxon>
        <taxon>Pseudomonadati</taxon>
        <taxon>Pseudomonadota</taxon>
        <taxon>Alphaproteobacteria</taxon>
        <taxon>Hyphomicrobiales</taxon>
        <taxon>Methylobacteriaceae</taxon>
        <taxon>Enterovirga</taxon>
    </lineage>
</organism>
<dbReference type="Proteomes" id="UP000295122">
    <property type="component" value="Unassembled WGS sequence"/>
</dbReference>
<gene>
    <name evidence="2" type="ORF">EV668_2715</name>
</gene>
<keyword evidence="3" id="KW-1185">Reference proteome</keyword>
<dbReference type="RefSeq" id="WP_166652459.1">
    <property type="nucleotide sequence ID" value="NZ_SNZR01000013.1"/>
</dbReference>
<dbReference type="InterPro" id="IPR010239">
    <property type="entry name" value="CHP02001"/>
</dbReference>
<feature type="signal peptide" evidence="1">
    <location>
        <begin position="1"/>
        <end position="24"/>
    </location>
</feature>
<dbReference type="AlphaFoldDB" id="A0A4V3DXS3"/>
<evidence type="ECO:0000313" key="2">
    <source>
        <dbReference type="EMBL" id="TDR89879.1"/>
    </source>
</evidence>
<protein>
    <submittedName>
        <fullName evidence="2">Uncharacterized protein (TIGR02001 family)</fullName>
    </submittedName>
</protein>
<name>A0A4V3DXS3_9HYPH</name>
<sequence length="309" mass="32992">MSRASFKSIMAGGALTLLAFGAGAADLPGAPKVLPPAAATPAESTPVDFIFGTKLMSDYNFRGISQSKRDFSVMGYGELQLFDNFLYAGVAGNKVNLPTGPSAEVNFTGGIRPKFGPFTFDLGVIYYYYPGERALIDATGTYLSVRNTDFLEYGGKVTYVPNDDWQFQAGAYTTGNWLGSHAAATWVFGNAKYNIPSGALGFMPAGFSVSGEYGHYFLGTFNSGFAGGPFALPDYNYGNVGISYTWEVFTLDVRYHTTDLSSTKCFALTGDPRGINSGSGRSNWCGDTFVASLSMDLTASKLPGIFAPK</sequence>
<keyword evidence="1" id="KW-0732">Signal</keyword>